<evidence type="ECO:0000313" key="2">
    <source>
        <dbReference type="Proteomes" id="UP000537825"/>
    </source>
</evidence>
<accession>A0A7X4YJ67</accession>
<protein>
    <recommendedName>
        <fullName evidence="3">NERD domain-containing protein</fullName>
    </recommendedName>
</protein>
<reference evidence="1 2" key="1">
    <citation type="submission" date="2020-01" db="EMBL/GenBank/DDBJ databases">
        <title>The draft genome sequence of Corallococcus exiguus DSM 14696.</title>
        <authorList>
            <person name="Zhang X."/>
            <person name="Zhu H."/>
        </authorList>
    </citation>
    <scope>NUCLEOTIDE SEQUENCE [LARGE SCALE GENOMIC DNA]</scope>
    <source>
        <strain evidence="1 2">DSM 14696</strain>
    </source>
</reference>
<dbReference type="AlphaFoldDB" id="A0A7X4YJ67"/>
<sequence>MLAAELHGKLGDGTNAKDRKEDVLTSNVFGLLRCMESPDLLVTWLGESRPAVDGASRLVTGPVHSADIHFWPRVRTRELDVLVLLRGPRGLHVIGVECKYEWDKSNRPEDDTGDGEKDAAGSSDQLAYYMDALAADALPSSPYRPEEVHRRSLLYLTAHATMPRDDLEASLKARREHSAIDLHWLPWRELTPRLPKDNRAHGLPRLLAELRQVLKRRKLATFTGWTDTAPRWRRPTQEQFFRSTRKRTFLAGMTAPSLPTDKTFWHSPPQRGA</sequence>
<keyword evidence="2" id="KW-1185">Reference proteome</keyword>
<organism evidence="1 2">
    <name type="scientific">Corallococcus exiguus</name>
    <dbReference type="NCBI Taxonomy" id="83462"/>
    <lineage>
        <taxon>Bacteria</taxon>
        <taxon>Pseudomonadati</taxon>
        <taxon>Myxococcota</taxon>
        <taxon>Myxococcia</taxon>
        <taxon>Myxococcales</taxon>
        <taxon>Cystobacterineae</taxon>
        <taxon>Myxococcaceae</taxon>
        <taxon>Corallococcus</taxon>
    </lineage>
</organism>
<evidence type="ECO:0000313" key="1">
    <source>
        <dbReference type="EMBL" id="NBC46313.1"/>
    </source>
</evidence>
<dbReference type="RefSeq" id="WP_139918438.1">
    <property type="nucleotide sequence ID" value="NZ_CBCSLE010000013.1"/>
</dbReference>
<evidence type="ECO:0008006" key="3">
    <source>
        <dbReference type="Google" id="ProtNLM"/>
    </source>
</evidence>
<name>A0A7X4YJ67_9BACT</name>
<comment type="caution">
    <text evidence="1">The sequence shown here is derived from an EMBL/GenBank/DDBJ whole genome shotgun (WGS) entry which is preliminary data.</text>
</comment>
<proteinExistence type="predicted"/>
<gene>
    <name evidence="1" type="ORF">GTZ93_41665</name>
</gene>
<dbReference type="Proteomes" id="UP000537825">
    <property type="component" value="Unassembled WGS sequence"/>
</dbReference>
<dbReference type="EMBL" id="JAAAPK010000022">
    <property type="protein sequence ID" value="NBC46313.1"/>
    <property type="molecule type" value="Genomic_DNA"/>
</dbReference>